<dbReference type="EMBL" id="JAUSUF010000002">
    <property type="protein sequence ID" value="MDQ0149322.1"/>
    <property type="molecule type" value="Genomic_DNA"/>
</dbReference>
<dbReference type="Gene3D" id="1.10.1790.10">
    <property type="entry name" value="PRD domain"/>
    <property type="match status" value="2"/>
</dbReference>
<keyword evidence="1" id="KW-0677">Repeat</keyword>
<comment type="caution">
    <text evidence="3">The sequence shown here is derived from an EMBL/GenBank/DDBJ whole genome shotgun (WGS) entry which is preliminary data.</text>
</comment>
<dbReference type="SUPFAM" id="SSF50151">
    <property type="entry name" value="SacY-like RNA-binding domain"/>
    <property type="match status" value="1"/>
</dbReference>
<accession>A0ABT9USL9</accession>
<dbReference type="SUPFAM" id="SSF63520">
    <property type="entry name" value="PTS-regulatory domain, PRD"/>
    <property type="match status" value="2"/>
</dbReference>
<evidence type="ECO:0000259" key="2">
    <source>
        <dbReference type="PROSITE" id="PS51372"/>
    </source>
</evidence>
<evidence type="ECO:0000256" key="1">
    <source>
        <dbReference type="ARBA" id="ARBA00022737"/>
    </source>
</evidence>
<reference evidence="3 4" key="1">
    <citation type="submission" date="2023-07" db="EMBL/GenBank/DDBJ databases">
        <title>Genomic Encyclopedia of Type Strains, Phase IV (KMG-IV): sequencing the most valuable type-strain genomes for metagenomic binning, comparative biology and taxonomic classification.</title>
        <authorList>
            <person name="Goeker M."/>
        </authorList>
    </citation>
    <scope>NUCLEOTIDE SEQUENCE [LARGE SCALE GENOMIC DNA]</scope>
    <source>
        <strain evidence="3 4">DSM 20694</strain>
    </source>
</reference>
<dbReference type="NCBIfam" id="NF046042">
    <property type="entry name" value="LicT"/>
    <property type="match status" value="1"/>
</dbReference>
<feature type="domain" description="PRD" evidence="2">
    <location>
        <begin position="66"/>
        <end position="171"/>
    </location>
</feature>
<dbReference type="Gene3D" id="2.30.24.10">
    <property type="entry name" value="CAT RNA-binding domain"/>
    <property type="match status" value="1"/>
</dbReference>
<dbReference type="InterPro" id="IPR050661">
    <property type="entry name" value="BglG_antiterminators"/>
</dbReference>
<dbReference type="InterPro" id="IPR011608">
    <property type="entry name" value="PRD"/>
</dbReference>
<dbReference type="PANTHER" id="PTHR30185">
    <property type="entry name" value="CRYPTIC BETA-GLUCOSIDE BGL OPERON ANTITERMINATOR"/>
    <property type="match status" value="1"/>
</dbReference>
<protein>
    <submittedName>
        <fullName evidence="3">Beta-glucoside operon transcriptional antiterminator</fullName>
    </submittedName>
</protein>
<gene>
    <name evidence="3" type="ORF">J2S18_001252</name>
</gene>
<evidence type="ECO:0000313" key="4">
    <source>
        <dbReference type="Proteomes" id="UP001228504"/>
    </source>
</evidence>
<dbReference type="PANTHER" id="PTHR30185:SF15">
    <property type="entry name" value="CRYPTIC BETA-GLUCOSIDE BGL OPERON ANTITERMINATOR"/>
    <property type="match status" value="1"/>
</dbReference>
<dbReference type="InterPro" id="IPR004341">
    <property type="entry name" value="CAT_RNA-bd_dom"/>
</dbReference>
<dbReference type="InterPro" id="IPR036634">
    <property type="entry name" value="PRD_sf"/>
</dbReference>
<name>A0ABT9USL9_9FIRM</name>
<organism evidence="3 4">
    <name type="scientific">Eubacterium multiforme</name>
    <dbReference type="NCBI Taxonomy" id="83339"/>
    <lineage>
        <taxon>Bacteria</taxon>
        <taxon>Bacillati</taxon>
        <taxon>Bacillota</taxon>
        <taxon>Clostridia</taxon>
        <taxon>Eubacteriales</taxon>
        <taxon>Eubacteriaceae</taxon>
        <taxon>Eubacterium</taxon>
    </lineage>
</organism>
<dbReference type="Proteomes" id="UP001228504">
    <property type="component" value="Unassembled WGS sequence"/>
</dbReference>
<dbReference type="InterPro" id="IPR036650">
    <property type="entry name" value="CAT_RNA-bd_dom_sf"/>
</dbReference>
<feature type="domain" description="PRD" evidence="2">
    <location>
        <begin position="172"/>
        <end position="282"/>
    </location>
</feature>
<dbReference type="SMART" id="SM01061">
    <property type="entry name" value="CAT_RBD"/>
    <property type="match status" value="1"/>
</dbReference>
<dbReference type="RefSeq" id="WP_307484602.1">
    <property type="nucleotide sequence ID" value="NZ_JAUSUF010000002.1"/>
</dbReference>
<dbReference type="PROSITE" id="PS51372">
    <property type="entry name" value="PRD_2"/>
    <property type="match status" value="2"/>
</dbReference>
<proteinExistence type="predicted"/>
<sequence>MIIEKIYNNNVLLAIDSKTKDEVILTGCGIAFKKKVGQNIDENKVEKRYVLKSPSFGDKINQLANKIPEKIFEITSKIIEYTEKKLNVDLDEHIYIALTDHIYFGIKRYKENMMIKNELLNEIKRIHRKEYEVGLWAVSYINKKLDVKFTDDEAGFIALHIVNANFREEKQGTYISTKIIKGILNIIRYSFSVEFLQNDINYDRLITHLKYFSKRIISEDTSYSKESSELIDIIKEKYKDEYKCSMKIKKYIKDNFNYNVNDDEIVYLSIHISRVISVIRFEEKIK</sequence>
<keyword evidence="4" id="KW-1185">Reference proteome</keyword>
<dbReference type="Pfam" id="PF00874">
    <property type="entry name" value="PRD"/>
    <property type="match status" value="2"/>
</dbReference>
<dbReference type="Pfam" id="PF03123">
    <property type="entry name" value="CAT_RBD"/>
    <property type="match status" value="1"/>
</dbReference>
<evidence type="ECO:0000313" key="3">
    <source>
        <dbReference type="EMBL" id="MDQ0149322.1"/>
    </source>
</evidence>